<dbReference type="Gene3D" id="3.90.960.10">
    <property type="entry name" value="YbaK/aminoacyl-tRNA synthetase-associated domain"/>
    <property type="match status" value="1"/>
</dbReference>
<sequence>VLAHLADLGVDHEVMACDPDLADTADFCAAYDIDPEDSANAILVAGKPRPDEDRPLALCLVLATHRLDVNGAVRKRLGTRKASFAGAEETARITGMVIGGVTPFGLPSQLPIWIDAAVMERGRVVVGGGSRDRKLLLPPAGLLKLPTAEAVDGLARPAPDDV</sequence>
<protein>
    <recommendedName>
        <fullName evidence="1">YbaK/aminoacyl-tRNA synthetase-associated domain-containing protein</fullName>
    </recommendedName>
</protein>
<feature type="non-terminal residue" evidence="2">
    <location>
        <position position="1"/>
    </location>
</feature>
<feature type="domain" description="YbaK/aminoacyl-tRNA synthetase-associated" evidence="1">
    <location>
        <begin position="19"/>
        <end position="145"/>
    </location>
</feature>
<organism evidence="2">
    <name type="scientific">marine metagenome</name>
    <dbReference type="NCBI Taxonomy" id="408172"/>
    <lineage>
        <taxon>unclassified sequences</taxon>
        <taxon>metagenomes</taxon>
        <taxon>ecological metagenomes</taxon>
    </lineage>
</organism>
<dbReference type="SUPFAM" id="SSF55826">
    <property type="entry name" value="YbaK/ProRS associated domain"/>
    <property type="match status" value="1"/>
</dbReference>
<evidence type="ECO:0000313" key="2">
    <source>
        <dbReference type="EMBL" id="SUZ94493.1"/>
    </source>
</evidence>
<evidence type="ECO:0000259" key="1">
    <source>
        <dbReference type="Pfam" id="PF04073"/>
    </source>
</evidence>
<reference evidence="2" key="1">
    <citation type="submission" date="2018-05" db="EMBL/GenBank/DDBJ databases">
        <authorList>
            <person name="Lanie J.A."/>
            <person name="Ng W.-L."/>
            <person name="Kazmierczak K.M."/>
            <person name="Andrzejewski T.M."/>
            <person name="Davidsen T.M."/>
            <person name="Wayne K.J."/>
            <person name="Tettelin H."/>
            <person name="Glass J.I."/>
            <person name="Rusch D."/>
            <person name="Podicherti R."/>
            <person name="Tsui H.-C.T."/>
            <person name="Winkler M.E."/>
        </authorList>
    </citation>
    <scope>NUCLEOTIDE SEQUENCE</scope>
</reference>
<dbReference type="Pfam" id="PF04073">
    <property type="entry name" value="tRNA_edit"/>
    <property type="match status" value="1"/>
</dbReference>
<dbReference type="AlphaFoldDB" id="A0A381S006"/>
<accession>A0A381S006</accession>
<dbReference type="PANTHER" id="PTHR30411">
    <property type="entry name" value="CYTOPLASMIC PROTEIN"/>
    <property type="match status" value="1"/>
</dbReference>
<dbReference type="InterPro" id="IPR007214">
    <property type="entry name" value="YbaK/aa-tRNA-synth-assoc-dom"/>
</dbReference>
<dbReference type="GO" id="GO:0002161">
    <property type="term" value="F:aminoacyl-tRNA deacylase activity"/>
    <property type="evidence" value="ECO:0007669"/>
    <property type="project" value="InterPro"/>
</dbReference>
<dbReference type="EMBL" id="UINC01002240">
    <property type="protein sequence ID" value="SUZ94493.1"/>
    <property type="molecule type" value="Genomic_DNA"/>
</dbReference>
<gene>
    <name evidence="2" type="ORF">METZ01_LOCUS47347</name>
</gene>
<dbReference type="InterPro" id="IPR036754">
    <property type="entry name" value="YbaK/aa-tRNA-synt-asso_dom_sf"/>
</dbReference>
<proteinExistence type="predicted"/>
<dbReference type="PANTHER" id="PTHR30411:SF1">
    <property type="entry name" value="CYTOPLASMIC PROTEIN"/>
    <property type="match status" value="1"/>
</dbReference>
<name>A0A381S006_9ZZZZ</name>